<evidence type="ECO:0000259" key="7">
    <source>
        <dbReference type="Pfam" id="PF02775"/>
    </source>
</evidence>
<dbReference type="InterPro" id="IPR012001">
    <property type="entry name" value="Thiamin_PyroP_enz_TPP-bd_dom"/>
</dbReference>
<evidence type="ECO:0000256" key="1">
    <source>
        <dbReference type="ARBA" id="ARBA00001964"/>
    </source>
</evidence>
<dbReference type="InterPro" id="IPR029035">
    <property type="entry name" value="DHS-like_NAD/FAD-binding_dom"/>
</dbReference>
<feature type="domain" description="Thiamine pyrophosphate enzyme N-terminal TPP-binding" evidence="8">
    <location>
        <begin position="75"/>
        <end position="178"/>
    </location>
</feature>
<evidence type="ECO:0000313" key="10">
    <source>
        <dbReference type="Proteomes" id="UP000295748"/>
    </source>
</evidence>
<dbReference type="EMBL" id="CP038266">
    <property type="protein sequence ID" value="QBR89906.1"/>
    <property type="molecule type" value="Genomic_DNA"/>
</dbReference>
<dbReference type="PANTHER" id="PTHR18968:SF13">
    <property type="entry name" value="ACETOLACTATE SYNTHASE CATALYTIC SUBUNIT, MITOCHONDRIAL"/>
    <property type="match status" value="1"/>
</dbReference>
<feature type="compositionally biased region" description="Basic residues" evidence="5">
    <location>
        <begin position="40"/>
        <end position="54"/>
    </location>
</feature>
<dbReference type="CDD" id="cd00568">
    <property type="entry name" value="TPP_enzymes"/>
    <property type="match status" value="1"/>
</dbReference>
<evidence type="ECO:0000256" key="5">
    <source>
        <dbReference type="SAM" id="MobiDB-lite"/>
    </source>
</evidence>
<evidence type="ECO:0000256" key="2">
    <source>
        <dbReference type="ARBA" id="ARBA00007812"/>
    </source>
</evidence>
<proteinExistence type="inferred from homology"/>
<feature type="compositionally biased region" description="Basic and acidic residues" evidence="5">
    <location>
        <begin position="20"/>
        <end position="39"/>
    </location>
</feature>
<keyword evidence="10" id="KW-1185">Reference proteome</keyword>
<dbReference type="Pfam" id="PF02776">
    <property type="entry name" value="TPP_enzyme_N"/>
    <property type="match status" value="1"/>
</dbReference>
<dbReference type="InterPro" id="IPR011766">
    <property type="entry name" value="TPP_enzyme_TPP-bd"/>
</dbReference>
<name>A0ABX5SUP5_9MICO</name>
<evidence type="ECO:0000256" key="3">
    <source>
        <dbReference type="ARBA" id="ARBA00023052"/>
    </source>
</evidence>
<feature type="compositionally biased region" description="Basic residues" evidence="5">
    <location>
        <begin position="8"/>
        <end position="19"/>
    </location>
</feature>
<keyword evidence="3 4" id="KW-0786">Thiamine pyrophosphate</keyword>
<dbReference type="PANTHER" id="PTHR18968">
    <property type="entry name" value="THIAMINE PYROPHOSPHATE ENZYMES"/>
    <property type="match status" value="1"/>
</dbReference>
<evidence type="ECO:0000259" key="6">
    <source>
        <dbReference type="Pfam" id="PF00205"/>
    </source>
</evidence>
<dbReference type="SUPFAM" id="SSF52518">
    <property type="entry name" value="Thiamin diphosphate-binding fold (THDP-binding)"/>
    <property type="match status" value="2"/>
</dbReference>
<comment type="cofactor">
    <cofactor evidence="1">
        <name>thiamine diphosphate</name>
        <dbReference type="ChEBI" id="CHEBI:58937"/>
    </cofactor>
</comment>
<dbReference type="Pfam" id="PF02775">
    <property type="entry name" value="TPP_enzyme_C"/>
    <property type="match status" value="1"/>
</dbReference>
<reference evidence="9 10" key="1">
    <citation type="submission" date="2019-03" db="EMBL/GenBank/DDBJ databases">
        <authorList>
            <person name="Dong K."/>
        </authorList>
    </citation>
    <scope>NUCLEOTIDE SEQUENCE [LARGE SCALE GENOMIC DNA]</scope>
    <source>
        <strain evidence="10">dk512</strain>
    </source>
</reference>
<comment type="similarity">
    <text evidence="2 4">Belongs to the TPP enzyme family.</text>
</comment>
<dbReference type="InterPro" id="IPR029061">
    <property type="entry name" value="THDP-binding"/>
</dbReference>
<evidence type="ECO:0000313" key="9">
    <source>
        <dbReference type="EMBL" id="QBR89906.1"/>
    </source>
</evidence>
<dbReference type="Pfam" id="PF00205">
    <property type="entry name" value="TPP_enzyme_M"/>
    <property type="match status" value="1"/>
</dbReference>
<accession>A0ABX5SUP5</accession>
<feature type="domain" description="Thiamine pyrophosphate enzyme central" evidence="6">
    <location>
        <begin position="263"/>
        <end position="387"/>
    </location>
</feature>
<feature type="region of interest" description="Disordered" evidence="5">
    <location>
        <begin position="1"/>
        <end position="54"/>
    </location>
</feature>
<dbReference type="PROSITE" id="PS00187">
    <property type="entry name" value="TPP_ENZYMES"/>
    <property type="match status" value="1"/>
</dbReference>
<dbReference type="CDD" id="cd07035">
    <property type="entry name" value="TPP_PYR_POX_like"/>
    <property type="match status" value="1"/>
</dbReference>
<dbReference type="SUPFAM" id="SSF52467">
    <property type="entry name" value="DHS-like NAD/FAD-binding domain"/>
    <property type="match status" value="1"/>
</dbReference>
<evidence type="ECO:0000259" key="8">
    <source>
        <dbReference type="Pfam" id="PF02776"/>
    </source>
</evidence>
<feature type="domain" description="Thiamine pyrophosphate enzyme TPP-binding" evidence="7">
    <location>
        <begin position="456"/>
        <end position="589"/>
    </location>
</feature>
<dbReference type="InterPro" id="IPR000399">
    <property type="entry name" value="TPP-bd_CS"/>
</dbReference>
<organism evidence="9 10">
    <name type="scientific">Microbacterium wangchenii</name>
    <dbReference type="NCBI Taxonomy" id="2541726"/>
    <lineage>
        <taxon>Bacteria</taxon>
        <taxon>Bacillati</taxon>
        <taxon>Actinomycetota</taxon>
        <taxon>Actinomycetes</taxon>
        <taxon>Micrococcales</taxon>
        <taxon>Microbacteriaceae</taxon>
        <taxon>Microbacterium</taxon>
    </lineage>
</organism>
<evidence type="ECO:0000256" key="4">
    <source>
        <dbReference type="RuleBase" id="RU362132"/>
    </source>
</evidence>
<evidence type="ECO:0008006" key="11">
    <source>
        <dbReference type="Google" id="ProtNLM"/>
    </source>
</evidence>
<dbReference type="Gene3D" id="3.40.50.1220">
    <property type="entry name" value="TPP-binding domain"/>
    <property type="match status" value="1"/>
</dbReference>
<dbReference type="Gene3D" id="3.40.50.970">
    <property type="match status" value="2"/>
</dbReference>
<sequence length="607" mass="64048">MQFPHGSTRTHHHGLHLPPHRRDVAPPRFRDRDDRLRRDHQQRRQHPLLHHRTRSRLAVSIAERGASESGGLTETIGEFAVRCLRANGVEQVFGIPGTHNIELYRGLRRYGIAHALTRHEQGAAYAADGYARVSGRPGVVIATSGPGATNCITGIANAYADSVPLLVISPGAPRGAERRDLGLLHEAKDQRAGLDAFAARSVRVESQAAVVEAINQAFLDWRTARPRPVHIEIPTDLMGEVVPTIEVVSWSGGPGQASMDDIGQIVALLSGAQRPLVIAGGGSIGASAELTRFAEHTRVPVVTTLAGKGVLDERSELSAGAFAGGSGGYPPGTRADVVIALGTELKHAGIAESARVVRVDLDAAQLHKHRAADVPILGDVRAVLSALLAMEEIDGVRASEEWLAEVRAGSAARGRAARREWAVLHRAVVAGTGDRPAVLTGDSSQISWLGTVQTAVLDAPRRFLTTDGYATLGYGLPAAIGASLAAPGAGVVALLGDGALMFSIQELATARALRLGLPVVVFDNGGYAEIRANMEAAGVEPIAVDLDAPDYAALAAGFHCAYAAVRTPDELTAAVADALTRDAPTVIRIAAEDFRALEWREAAEGDR</sequence>
<dbReference type="Proteomes" id="UP000295748">
    <property type="component" value="Chromosome"/>
</dbReference>
<dbReference type="InterPro" id="IPR045229">
    <property type="entry name" value="TPP_enz"/>
</dbReference>
<protein>
    <recommendedName>
        <fullName evidence="11">Thiamine pyrophosphate-binding protein</fullName>
    </recommendedName>
</protein>
<gene>
    <name evidence="9" type="ORF">E4K62_15165</name>
</gene>
<dbReference type="InterPro" id="IPR012000">
    <property type="entry name" value="Thiamin_PyroP_enz_cen_dom"/>
</dbReference>